<dbReference type="PANTHER" id="PTHR42643">
    <property type="entry name" value="IONOTROPIC RECEPTOR 20A-RELATED"/>
    <property type="match status" value="1"/>
</dbReference>
<proteinExistence type="predicted"/>
<dbReference type="EMBL" id="KQ459592">
    <property type="protein sequence ID" value="KPI96839.1"/>
    <property type="molecule type" value="Genomic_DNA"/>
</dbReference>
<evidence type="ECO:0000256" key="8">
    <source>
        <dbReference type="SAM" id="Phobius"/>
    </source>
</evidence>
<keyword evidence="10" id="KW-1185">Reference proteome</keyword>
<protein>
    <recommendedName>
        <fullName evidence="11">Ionotropic glutamate receptor L-glutamate and glycine-binding domain-containing protein</fullName>
    </recommendedName>
</protein>
<evidence type="ECO:0008006" key="11">
    <source>
        <dbReference type="Google" id="ProtNLM"/>
    </source>
</evidence>
<evidence type="ECO:0000256" key="2">
    <source>
        <dbReference type="ARBA" id="ARBA00022475"/>
    </source>
</evidence>
<comment type="subcellular location">
    <subcellularLocation>
        <location evidence="1">Cell membrane</location>
        <topology evidence="1">Multi-pass membrane protein</topology>
    </subcellularLocation>
</comment>
<keyword evidence="7" id="KW-0325">Glycoprotein</keyword>
<evidence type="ECO:0000256" key="7">
    <source>
        <dbReference type="ARBA" id="ARBA00023180"/>
    </source>
</evidence>
<dbReference type="Proteomes" id="UP000053268">
    <property type="component" value="Unassembled WGS sequence"/>
</dbReference>
<name>A0A194PVQ0_PAPXU</name>
<evidence type="ECO:0000313" key="9">
    <source>
        <dbReference type="EMBL" id="KPI96839.1"/>
    </source>
</evidence>
<evidence type="ECO:0000256" key="6">
    <source>
        <dbReference type="ARBA" id="ARBA00023170"/>
    </source>
</evidence>
<evidence type="ECO:0000256" key="4">
    <source>
        <dbReference type="ARBA" id="ARBA00022989"/>
    </source>
</evidence>
<dbReference type="PANTHER" id="PTHR42643:SF30">
    <property type="entry name" value="IONOTROPIC RECEPTOR 40A-RELATED"/>
    <property type="match status" value="1"/>
</dbReference>
<reference evidence="9 10" key="1">
    <citation type="journal article" date="2015" name="Nat. Commun.">
        <title>Outbred genome sequencing and CRISPR/Cas9 gene editing in butterflies.</title>
        <authorList>
            <person name="Li X."/>
            <person name="Fan D."/>
            <person name="Zhang W."/>
            <person name="Liu G."/>
            <person name="Zhang L."/>
            <person name="Zhao L."/>
            <person name="Fang X."/>
            <person name="Chen L."/>
            <person name="Dong Y."/>
            <person name="Chen Y."/>
            <person name="Ding Y."/>
            <person name="Zhao R."/>
            <person name="Feng M."/>
            <person name="Zhu Y."/>
            <person name="Feng Y."/>
            <person name="Jiang X."/>
            <person name="Zhu D."/>
            <person name="Xiang H."/>
            <person name="Feng X."/>
            <person name="Li S."/>
            <person name="Wang J."/>
            <person name="Zhang G."/>
            <person name="Kronforst M.R."/>
            <person name="Wang W."/>
        </authorList>
    </citation>
    <scope>NUCLEOTIDE SEQUENCE [LARGE SCALE GENOMIC DNA]</scope>
    <source>
        <strain evidence="9">Ya'a_city_454_Px</strain>
        <tissue evidence="9">Whole body</tissue>
    </source>
</reference>
<dbReference type="Gene3D" id="3.40.190.10">
    <property type="entry name" value="Periplasmic binding protein-like II"/>
    <property type="match status" value="1"/>
</dbReference>
<dbReference type="GO" id="GO:0005886">
    <property type="term" value="C:plasma membrane"/>
    <property type="evidence" value="ECO:0007669"/>
    <property type="project" value="UniProtKB-SubCell"/>
</dbReference>
<evidence type="ECO:0000256" key="5">
    <source>
        <dbReference type="ARBA" id="ARBA00023136"/>
    </source>
</evidence>
<organism evidence="9 10">
    <name type="scientific">Papilio xuthus</name>
    <name type="common">Asian swallowtail butterfly</name>
    <dbReference type="NCBI Taxonomy" id="66420"/>
    <lineage>
        <taxon>Eukaryota</taxon>
        <taxon>Metazoa</taxon>
        <taxon>Ecdysozoa</taxon>
        <taxon>Arthropoda</taxon>
        <taxon>Hexapoda</taxon>
        <taxon>Insecta</taxon>
        <taxon>Pterygota</taxon>
        <taxon>Neoptera</taxon>
        <taxon>Endopterygota</taxon>
        <taxon>Lepidoptera</taxon>
        <taxon>Glossata</taxon>
        <taxon>Ditrysia</taxon>
        <taxon>Papilionoidea</taxon>
        <taxon>Papilionidae</taxon>
        <taxon>Papilioninae</taxon>
        <taxon>Papilio</taxon>
    </lineage>
</organism>
<dbReference type="AlphaFoldDB" id="A0A194PVQ0"/>
<dbReference type="SUPFAM" id="SSF53850">
    <property type="entry name" value="Periplasmic binding protein-like II"/>
    <property type="match status" value="1"/>
</dbReference>
<evidence type="ECO:0000256" key="3">
    <source>
        <dbReference type="ARBA" id="ARBA00022692"/>
    </source>
</evidence>
<evidence type="ECO:0000256" key="1">
    <source>
        <dbReference type="ARBA" id="ARBA00004651"/>
    </source>
</evidence>
<keyword evidence="6" id="KW-0675">Receptor</keyword>
<dbReference type="InterPro" id="IPR052192">
    <property type="entry name" value="Insect_Ionotropic_Sensory_Rcpt"/>
</dbReference>
<keyword evidence="5 8" id="KW-0472">Membrane</keyword>
<keyword evidence="2" id="KW-1003">Cell membrane</keyword>
<gene>
    <name evidence="9" type="ORF">RR46_04964</name>
</gene>
<accession>A0A194PVQ0</accession>
<feature type="transmembrane region" description="Helical" evidence="8">
    <location>
        <begin position="181"/>
        <end position="197"/>
    </location>
</feature>
<sequence length="252" mass="29060">MYTYNPFYNKNCGKKYDKIIKYDNCSETNVEKLFFYKPLKDLKGCTFNVGTTHWPPYSIDPLKDNMTVKFPGTELYLMRILSKIEGFSLKYIYLDNAEDFPVTRENMTSTGSLGLLQKGYLDIVLGGMILTFKRADAFNFFHGHHDFEDELSVLVKRAGPVPSWKNIYLEFTYLYFKNKCMYLAVALIIIIASLIRLQHSTRPGFIDLRWRLHLDMRDAIQAHGSPSIKQSNVTLGLCPDMRVSILGAPEFS</sequence>
<dbReference type="STRING" id="66420.A0A194PVQ0"/>
<keyword evidence="4 8" id="KW-1133">Transmembrane helix</keyword>
<evidence type="ECO:0000313" key="10">
    <source>
        <dbReference type="Proteomes" id="UP000053268"/>
    </source>
</evidence>
<keyword evidence="3 8" id="KW-0812">Transmembrane</keyword>